<dbReference type="AlphaFoldDB" id="A0A0F9CJU9"/>
<comment type="caution">
    <text evidence="1">The sequence shown here is derived from an EMBL/GenBank/DDBJ whole genome shotgun (WGS) entry which is preliminary data.</text>
</comment>
<sequence>MASYNVLKSDGSTLATVTDLTINSSAASIKFIGRNIIDYGQDIAENQVHIMENFANTTEPVTPVAGQLWWDTNVDILKVFDGSTFGQTALQNIVEDTTPQLGGYLDTNTQNIGSTSDEIENIYVATDSVIFFGDGQESSIYYNGTALIIG</sequence>
<accession>A0A0F9CJU9</accession>
<proteinExistence type="predicted"/>
<reference evidence="1" key="1">
    <citation type="journal article" date="2015" name="Nature">
        <title>Complex archaea that bridge the gap between prokaryotes and eukaryotes.</title>
        <authorList>
            <person name="Spang A."/>
            <person name="Saw J.H."/>
            <person name="Jorgensen S.L."/>
            <person name="Zaremba-Niedzwiedzka K."/>
            <person name="Martijn J."/>
            <person name="Lind A.E."/>
            <person name="van Eijk R."/>
            <person name="Schleper C."/>
            <person name="Guy L."/>
            <person name="Ettema T.J."/>
        </authorList>
    </citation>
    <scope>NUCLEOTIDE SEQUENCE</scope>
</reference>
<protein>
    <recommendedName>
        <fullName evidence="2">Major tropism determinant N-terminal domain-containing protein</fullName>
    </recommendedName>
</protein>
<evidence type="ECO:0000313" key="1">
    <source>
        <dbReference type="EMBL" id="KKK96906.1"/>
    </source>
</evidence>
<evidence type="ECO:0008006" key="2">
    <source>
        <dbReference type="Google" id="ProtNLM"/>
    </source>
</evidence>
<dbReference type="EMBL" id="LAZR01046280">
    <property type="protein sequence ID" value="KKK96906.1"/>
    <property type="molecule type" value="Genomic_DNA"/>
</dbReference>
<gene>
    <name evidence="1" type="ORF">LCGC14_2658090</name>
</gene>
<name>A0A0F9CJU9_9ZZZZ</name>
<organism evidence="1">
    <name type="scientific">marine sediment metagenome</name>
    <dbReference type="NCBI Taxonomy" id="412755"/>
    <lineage>
        <taxon>unclassified sequences</taxon>
        <taxon>metagenomes</taxon>
        <taxon>ecological metagenomes</taxon>
    </lineage>
</organism>